<keyword evidence="3" id="KW-1185">Reference proteome</keyword>
<accession>A0ABT8QT34</accession>
<reference evidence="2" key="1">
    <citation type="submission" date="2022-05" db="EMBL/GenBank/DDBJ databases">
        <title>Expanded diversity of anoxic marine methylotrophy in a Black Sea sulfate reducing microorganism.</title>
        <authorList>
            <person name="Fischer P.Q."/>
            <person name="Stams A.J.M."/>
            <person name="Villanueva L."/>
            <person name="Sousa D.Z."/>
        </authorList>
    </citation>
    <scope>NUCLEOTIDE SEQUENCE</scope>
    <source>
        <strain evidence="2">P130</strain>
    </source>
</reference>
<proteinExistence type="predicted"/>
<evidence type="ECO:0000313" key="2">
    <source>
        <dbReference type="EMBL" id="MDO0824465.1"/>
    </source>
</evidence>
<dbReference type="RefSeq" id="WP_302049397.1">
    <property type="nucleotide sequence ID" value="NZ_JAMJEV010000014.1"/>
</dbReference>
<comment type="caution">
    <text evidence="2">The sequence shown here is derived from an EMBL/GenBank/DDBJ whole genome shotgun (WGS) entry which is preliminary data.</text>
</comment>
<feature type="compositionally biased region" description="Polar residues" evidence="1">
    <location>
        <begin position="70"/>
        <end position="80"/>
    </location>
</feature>
<organism evidence="2 3">
    <name type="scientific">Desulfosporosinus nitroreducens</name>
    <dbReference type="NCBI Taxonomy" id="2018668"/>
    <lineage>
        <taxon>Bacteria</taxon>
        <taxon>Bacillati</taxon>
        <taxon>Bacillota</taxon>
        <taxon>Clostridia</taxon>
        <taxon>Eubacteriales</taxon>
        <taxon>Desulfitobacteriaceae</taxon>
        <taxon>Desulfosporosinus</taxon>
    </lineage>
</organism>
<dbReference type="Proteomes" id="UP001176021">
    <property type="component" value="Unassembled WGS sequence"/>
</dbReference>
<sequence>MKCAFSQATSPSTQDQRPVVTQARYLYVSTKATFPLSPPAPERSVNKATQEGAHEMCLLPSNVPLDPRPRTQSDTSATSLRKQKSKLPFKRPTPEAGQCTGMYTAASEPETAHLVR</sequence>
<protein>
    <submittedName>
        <fullName evidence="2">Uncharacterized protein</fullName>
    </submittedName>
</protein>
<feature type="region of interest" description="Disordered" evidence="1">
    <location>
        <begin position="59"/>
        <end position="116"/>
    </location>
</feature>
<evidence type="ECO:0000313" key="3">
    <source>
        <dbReference type="Proteomes" id="UP001176021"/>
    </source>
</evidence>
<gene>
    <name evidence="2" type="ORF">M8H41_16620</name>
</gene>
<dbReference type="EMBL" id="JAMJEV010000014">
    <property type="protein sequence ID" value="MDO0824465.1"/>
    <property type="molecule type" value="Genomic_DNA"/>
</dbReference>
<evidence type="ECO:0000256" key="1">
    <source>
        <dbReference type="SAM" id="MobiDB-lite"/>
    </source>
</evidence>
<name>A0ABT8QT34_9FIRM</name>